<dbReference type="PANTHER" id="PTHR35046:SF26">
    <property type="entry name" value="RNA-DIRECTED DNA POLYMERASE"/>
    <property type="match status" value="1"/>
</dbReference>
<dbReference type="Pfam" id="PF24626">
    <property type="entry name" value="SH3_Tf2-1"/>
    <property type="match status" value="1"/>
</dbReference>
<gene>
    <name evidence="3" type="ORF">KSP39_PZI020994</name>
</gene>
<name>A0AAP0FVR9_9ASPA</name>
<evidence type="ECO:0000313" key="4">
    <source>
        <dbReference type="Proteomes" id="UP001418222"/>
    </source>
</evidence>
<feature type="region of interest" description="Disordered" evidence="1">
    <location>
        <begin position="146"/>
        <end position="201"/>
    </location>
</feature>
<accession>A0AAP0FVR9</accession>
<dbReference type="Proteomes" id="UP001418222">
    <property type="component" value="Unassembled WGS sequence"/>
</dbReference>
<evidence type="ECO:0000313" key="3">
    <source>
        <dbReference type="EMBL" id="KAK8918704.1"/>
    </source>
</evidence>
<feature type="compositionally biased region" description="Polar residues" evidence="1">
    <location>
        <begin position="176"/>
        <end position="187"/>
    </location>
</feature>
<protein>
    <recommendedName>
        <fullName evidence="2">Tf2-1-like SH3-like domain-containing protein</fullName>
    </recommendedName>
</protein>
<reference evidence="3 4" key="1">
    <citation type="journal article" date="2022" name="Nat. Plants">
        <title>Genomes of leafy and leafless Platanthera orchids illuminate the evolution of mycoheterotrophy.</title>
        <authorList>
            <person name="Li M.H."/>
            <person name="Liu K.W."/>
            <person name="Li Z."/>
            <person name="Lu H.C."/>
            <person name="Ye Q.L."/>
            <person name="Zhang D."/>
            <person name="Wang J.Y."/>
            <person name="Li Y.F."/>
            <person name="Zhong Z.M."/>
            <person name="Liu X."/>
            <person name="Yu X."/>
            <person name="Liu D.K."/>
            <person name="Tu X.D."/>
            <person name="Liu B."/>
            <person name="Hao Y."/>
            <person name="Liao X.Y."/>
            <person name="Jiang Y.T."/>
            <person name="Sun W.H."/>
            <person name="Chen J."/>
            <person name="Chen Y.Q."/>
            <person name="Ai Y."/>
            <person name="Zhai J.W."/>
            <person name="Wu S.S."/>
            <person name="Zhou Z."/>
            <person name="Hsiao Y.Y."/>
            <person name="Wu W.L."/>
            <person name="Chen Y.Y."/>
            <person name="Lin Y.F."/>
            <person name="Hsu J.L."/>
            <person name="Li C.Y."/>
            <person name="Wang Z.W."/>
            <person name="Zhao X."/>
            <person name="Zhong W.Y."/>
            <person name="Ma X.K."/>
            <person name="Ma L."/>
            <person name="Huang J."/>
            <person name="Chen G.Z."/>
            <person name="Huang M.Z."/>
            <person name="Huang L."/>
            <person name="Peng D.H."/>
            <person name="Luo Y.B."/>
            <person name="Zou S.Q."/>
            <person name="Chen S.P."/>
            <person name="Lan S."/>
            <person name="Tsai W.C."/>
            <person name="Van de Peer Y."/>
            <person name="Liu Z.J."/>
        </authorList>
    </citation>
    <scope>NUCLEOTIDE SEQUENCE [LARGE SCALE GENOMIC DNA]</scope>
    <source>
        <strain evidence="3">Lor287</strain>
    </source>
</reference>
<comment type="caution">
    <text evidence="3">The sequence shown here is derived from an EMBL/GenBank/DDBJ whole genome shotgun (WGS) entry which is preliminary data.</text>
</comment>
<feature type="domain" description="Tf2-1-like SH3-like" evidence="2">
    <location>
        <begin position="79"/>
        <end position="140"/>
    </location>
</feature>
<evidence type="ECO:0000256" key="1">
    <source>
        <dbReference type="SAM" id="MobiDB-lite"/>
    </source>
</evidence>
<evidence type="ECO:0000259" key="2">
    <source>
        <dbReference type="Pfam" id="PF24626"/>
    </source>
</evidence>
<keyword evidence="4" id="KW-1185">Reference proteome</keyword>
<organism evidence="3 4">
    <name type="scientific">Platanthera zijinensis</name>
    <dbReference type="NCBI Taxonomy" id="2320716"/>
    <lineage>
        <taxon>Eukaryota</taxon>
        <taxon>Viridiplantae</taxon>
        <taxon>Streptophyta</taxon>
        <taxon>Embryophyta</taxon>
        <taxon>Tracheophyta</taxon>
        <taxon>Spermatophyta</taxon>
        <taxon>Magnoliopsida</taxon>
        <taxon>Liliopsida</taxon>
        <taxon>Asparagales</taxon>
        <taxon>Orchidaceae</taxon>
        <taxon>Orchidoideae</taxon>
        <taxon>Orchideae</taxon>
        <taxon>Orchidinae</taxon>
        <taxon>Platanthera</taxon>
    </lineage>
</organism>
<feature type="compositionally biased region" description="Polar residues" evidence="1">
    <location>
        <begin position="148"/>
        <end position="158"/>
    </location>
</feature>
<proteinExistence type="predicted"/>
<feature type="compositionally biased region" description="Low complexity" evidence="1">
    <location>
        <begin position="160"/>
        <end position="173"/>
    </location>
</feature>
<dbReference type="AlphaFoldDB" id="A0AAP0FVR9"/>
<dbReference type="InterPro" id="IPR056924">
    <property type="entry name" value="SH3_Tf2-1"/>
</dbReference>
<sequence>MENRSTGRTPFSIVYQRPPLHPLDLIPLPKIPGYSIAAEHLAARVESIQSQVKQQLQLSNAQYKAAKDSHHRAQTFSEGDLVMVHLRKERFRTGTYNKLCKRKVGPCRVLRKINDNAYVVELPPGLHISNTFNVADLSPFYSSDEPLYQSNDSGSSPFQAGANGAAAINEEGGNFTGLQQNGATSITEEGGNFTGQQRAPV</sequence>
<dbReference type="PANTHER" id="PTHR35046">
    <property type="entry name" value="ZINC KNUCKLE (CCHC-TYPE) FAMILY PROTEIN"/>
    <property type="match status" value="1"/>
</dbReference>
<dbReference type="EMBL" id="JBBWWQ010000019">
    <property type="protein sequence ID" value="KAK8918704.1"/>
    <property type="molecule type" value="Genomic_DNA"/>
</dbReference>